<accession>A0AAE1NQS1</accession>
<evidence type="ECO:0000313" key="2">
    <source>
        <dbReference type="Proteomes" id="UP001292094"/>
    </source>
</evidence>
<gene>
    <name evidence="1" type="ORF">Pmani_033838</name>
</gene>
<dbReference type="EMBL" id="JAWZYT010004539">
    <property type="protein sequence ID" value="KAK4293470.1"/>
    <property type="molecule type" value="Genomic_DNA"/>
</dbReference>
<protein>
    <submittedName>
        <fullName evidence="1">Uncharacterized protein</fullName>
    </submittedName>
</protein>
<proteinExistence type="predicted"/>
<organism evidence="1 2">
    <name type="scientific">Petrolisthes manimaculis</name>
    <dbReference type="NCBI Taxonomy" id="1843537"/>
    <lineage>
        <taxon>Eukaryota</taxon>
        <taxon>Metazoa</taxon>
        <taxon>Ecdysozoa</taxon>
        <taxon>Arthropoda</taxon>
        <taxon>Crustacea</taxon>
        <taxon>Multicrustacea</taxon>
        <taxon>Malacostraca</taxon>
        <taxon>Eumalacostraca</taxon>
        <taxon>Eucarida</taxon>
        <taxon>Decapoda</taxon>
        <taxon>Pleocyemata</taxon>
        <taxon>Anomura</taxon>
        <taxon>Galatheoidea</taxon>
        <taxon>Porcellanidae</taxon>
        <taxon>Petrolisthes</taxon>
    </lineage>
</organism>
<dbReference type="AlphaFoldDB" id="A0AAE1NQS1"/>
<sequence length="237" mass="26535">MLVKIEERYIGHSIERRVLADTTTTTTTLRISIITEASPLSAPFRSRHPLFTTLTDPSSSSLSATPPYPYIPFTTSPTLQPLQTIHTFTVLSSPPLFPTLHNLTNSQPHTIHTFTVLSSPPLFPYPSHHYLINPTKIPSSLYSHLHRIFFPPLFYVIHITNLTNAQFFTLTDSPLLPPTPLLLYYRTSSPPHTAHITNPLYPTLSTVVYTKVLPTFPTSPCALSTHLHFLPAVSTPF</sequence>
<comment type="caution">
    <text evidence="1">The sequence shown here is derived from an EMBL/GenBank/DDBJ whole genome shotgun (WGS) entry which is preliminary data.</text>
</comment>
<dbReference type="Proteomes" id="UP001292094">
    <property type="component" value="Unassembled WGS sequence"/>
</dbReference>
<reference evidence="1" key="1">
    <citation type="submission" date="2023-11" db="EMBL/GenBank/DDBJ databases">
        <title>Genome assemblies of two species of porcelain crab, Petrolisthes cinctipes and Petrolisthes manimaculis (Anomura: Porcellanidae).</title>
        <authorList>
            <person name="Angst P."/>
        </authorList>
    </citation>
    <scope>NUCLEOTIDE SEQUENCE</scope>
    <source>
        <strain evidence="1">PB745_02</strain>
        <tissue evidence="1">Gill</tissue>
    </source>
</reference>
<name>A0AAE1NQS1_9EUCA</name>
<keyword evidence="2" id="KW-1185">Reference proteome</keyword>
<evidence type="ECO:0000313" key="1">
    <source>
        <dbReference type="EMBL" id="KAK4293470.1"/>
    </source>
</evidence>